<dbReference type="GO" id="GO:0005525">
    <property type="term" value="F:GTP binding"/>
    <property type="evidence" value="ECO:0007669"/>
    <property type="project" value="UniProtKB-KW"/>
</dbReference>
<evidence type="ECO:0000313" key="5">
    <source>
        <dbReference type="EMBL" id="MDA0567398.1"/>
    </source>
</evidence>
<evidence type="ECO:0000256" key="1">
    <source>
        <dbReference type="ARBA" id="ARBA00005290"/>
    </source>
</evidence>
<dbReference type="AlphaFoldDB" id="A0A9X3NQ23"/>
<keyword evidence="4" id="KW-0342">GTP-binding</keyword>
<keyword evidence="3" id="KW-0378">Hydrolase</keyword>
<dbReference type="PANTHER" id="PTHR42708:SF1">
    <property type="entry name" value="GLIDING MOTILITY PROTEIN MGLA"/>
    <property type="match status" value="1"/>
</dbReference>
<organism evidence="5 6">
    <name type="scientific">Streptomonospora mangrovi</name>
    <dbReference type="NCBI Taxonomy" id="2883123"/>
    <lineage>
        <taxon>Bacteria</taxon>
        <taxon>Bacillati</taxon>
        <taxon>Actinomycetota</taxon>
        <taxon>Actinomycetes</taxon>
        <taxon>Streptosporangiales</taxon>
        <taxon>Nocardiopsidaceae</taxon>
        <taxon>Streptomonospora</taxon>
    </lineage>
</organism>
<dbReference type="Pfam" id="PF03029">
    <property type="entry name" value="ATP_bind_1"/>
    <property type="match status" value="1"/>
</dbReference>
<comment type="similarity">
    <text evidence="1">Belongs to the GPN-loop GTPase family.</text>
</comment>
<dbReference type="SUPFAM" id="SSF52540">
    <property type="entry name" value="P-loop containing nucleoside triphosphate hydrolases"/>
    <property type="match status" value="1"/>
</dbReference>
<dbReference type="EMBL" id="JAJAQC010000055">
    <property type="protein sequence ID" value="MDA0567398.1"/>
    <property type="molecule type" value="Genomic_DNA"/>
</dbReference>
<comment type="caution">
    <text evidence="5">The sequence shown here is derived from an EMBL/GenBank/DDBJ whole genome shotgun (WGS) entry which is preliminary data.</text>
</comment>
<accession>A0A9X3NQ23</accession>
<dbReference type="PANTHER" id="PTHR42708">
    <property type="entry name" value="ATP/GTP-BINDING PROTEIN-RELATED"/>
    <property type="match status" value="1"/>
</dbReference>
<dbReference type="CDD" id="cd00882">
    <property type="entry name" value="Ras_like_GTPase"/>
    <property type="match status" value="1"/>
</dbReference>
<keyword evidence="6" id="KW-1185">Reference proteome</keyword>
<evidence type="ECO:0000256" key="3">
    <source>
        <dbReference type="ARBA" id="ARBA00022801"/>
    </source>
</evidence>
<dbReference type="Gene3D" id="3.40.50.300">
    <property type="entry name" value="P-loop containing nucleotide triphosphate hydrolases"/>
    <property type="match status" value="1"/>
</dbReference>
<protein>
    <submittedName>
        <fullName evidence="5">ATP/GTP-binding protein</fullName>
    </submittedName>
</protein>
<dbReference type="InterPro" id="IPR052705">
    <property type="entry name" value="Gliding_Motility_GTPase"/>
</dbReference>
<dbReference type="Proteomes" id="UP001140076">
    <property type="component" value="Unassembled WGS sequence"/>
</dbReference>
<reference evidence="5" key="1">
    <citation type="submission" date="2021-10" db="EMBL/GenBank/DDBJ databases">
        <title>Streptomonospora sp. nov., isolated from mangrove soil.</title>
        <authorList>
            <person name="Chen X."/>
            <person name="Ge X."/>
            <person name="Liu W."/>
        </authorList>
    </citation>
    <scope>NUCLEOTIDE SEQUENCE</scope>
    <source>
        <strain evidence="5">S1-112</strain>
    </source>
</reference>
<evidence type="ECO:0000256" key="4">
    <source>
        <dbReference type="ARBA" id="ARBA00023134"/>
    </source>
</evidence>
<dbReference type="InterPro" id="IPR027417">
    <property type="entry name" value="P-loop_NTPase"/>
</dbReference>
<evidence type="ECO:0000256" key="2">
    <source>
        <dbReference type="ARBA" id="ARBA00022741"/>
    </source>
</evidence>
<keyword evidence="2" id="KW-0547">Nucleotide-binding</keyword>
<sequence length="184" mass="20223">MVSAKVVIAGGFGAGKTTLVKSVSEIPPVSTEAVMTEASREHDDLSSTPDKVTTTVAMDFGRLTLEHELIMYMFGTPGQARFWFMWDDIVRGAVGAVIVVDCRRLAECFDAIDYFETNQTVPYIVALNRFDGELPYTVDQIREALEIAPGVPIVDFDARDRNSAGGVLKELLRYTLSRKAEPVG</sequence>
<dbReference type="GO" id="GO:0016787">
    <property type="term" value="F:hydrolase activity"/>
    <property type="evidence" value="ECO:0007669"/>
    <property type="project" value="UniProtKB-KW"/>
</dbReference>
<proteinExistence type="inferred from homology"/>
<dbReference type="InterPro" id="IPR004130">
    <property type="entry name" value="Gpn"/>
</dbReference>
<evidence type="ECO:0000313" key="6">
    <source>
        <dbReference type="Proteomes" id="UP001140076"/>
    </source>
</evidence>
<name>A0A9X3NQ23_9ACTN</name>
<gene>
    <name evidence="5" type="ORF">LG943_24190</name>
</gene>